<evidence type="ECO:0000256" key="1">
    <source>
        <dbReference type="ARBA" id="ARBA00022450"/>
    </source>
</evidence>
<dbReference type="STRING" id="1943.AQJ64_38415"/>
<proteinExistence type="predicted"/>
<dbReference type="GO" id="GO:0031177">
    <property type="term" value="F:phosphopantetheine binding"/>
    <property type="evidence" value="ECO:0007669"/>
    <property type="project" value="InterPro"/>
</dbReference>
<evidence type="ECO:0000313" key="5">
    <source>
        <dbReference type="Proteomes" id="UP000052982"/>
    </source>
</evidence>
<dbReference type="Pfam" id="PF00550">
    <property type="entry name" value="PP-binding"/>
    <property type="match status" value="1"/>
</dbReference>
<name>A0A101SLL4_9ACTN</name>
<keyword evidence="2" id="KW-0597">Phosphoprotein</keyword>
<keyword evidence="5" id="KW-1185">Reference proteome</keyword>
<dbReference type="InterPro" id="IPR006162">
    <property type="entry name" value="Ppantetheine_attach_site"/>
</dbReference>
<dbReference type="OrthoDB" id="2085352at2"/>
<dbReference type="InterPro" id="IPR036736">
    <property type="entry name" value="ACP-like_sf"/>
</dbReference>
<dbReference type="EMBL" id="LMWW01000066">
    <property type="protein sequence ID" value="KUN76430.1"/>
    <property type="molecule type" value="Genomic_DNA"/>
</dbReference>
<dbReference type="AlphaFoldDB" id="A0A101SLL4"/>
<dbReference type="Gene3D" id="1.10.1200.10">
    <property type="entry name" value="ACP-like"/>
    <property type="match status" value="1"/>
</dbReference>
<gene>
    <name evidence="4" type="ORF">AQJ64_38415</name>
</gene>
<dbReference type="SUPFAM" id="SSF47336">
    <property type="entry name" value="ACP-like"/>
    <property type="match status" value="1"/>
</dbReference>
<dbReference type="PROSITE" id="PS00012">
    <property type="entry name" value="PHOSPHOPANTETHEINE"/>
    <property type="match status" value="1"/>
</dbReference>
<reference evidence="4 5" key="1">
    <citation type="submission" date="2015-10" db="EMBL/GenBank/DDBJ databases">
        <title>Draft genome sequence of Streptomyces griseoruber DSM 40281, type strain for the species Streptomyces griseoruber.</title>
        <authorList>
            <person name="Ruckert C."/>
            <person name="Winkler A."/>
            <person name="Kalinowski J."/>
            <person name="Kampfer P."/>
            <person name="Glaeser S."/>
        </authorList>
    </citation>
    <scope>NUCLEOTIDE SEQUENCE [LARGE SCALE GENOMIC DNA]</scope>
    <source>
        <strain evidence="4 5">DSM 40281</strain>
    </source>
</reference>
<dbReference type="GO" id="GO:0005737">
    <property type="term" value="C:cytoplasm"/>
    <property type="evidence" value="ECO:0007669"/>
    <property type="project" value="TreeGrafter"/>
</dbReference>
<sequence length="84" mass="9158">MTATESETRGTGALTALVRKAWADALGHDEFTDEDHFFQVGGHSLGALHVVRDLGAELDRKIPVRTLFRNPTVRELAETLAAEA</sequence>
<dbReference type="GO" id="GO:0017000">
    <property type="term" value="P:antibiotic biosynthetic process"/>
    <property type="evidence" value="ECO:0007669"/>
    <property type="project" value="UniProtKB-ARBA"/>
</dbReference>
<keyword evidence="1" id="KW-0596">Phosphopantetheine</keyword>
<evidence type="ECO:0000256" key="2">
    <source>
        <dbReference type="ARBA" id="ARBA00022553"/>
    </source>
</evidence>
<dbReference type="Proteomes" id="UP000052982">
    <property type="component" value="Unassembled WGS sequence"/>
</dbReference>
<dbReference type="PROSITE" id="PS50075">
    <property type="entry name" value="CARRIER"/>
    <property type="match status" value="1"/>
</dbReference>
<comment type="caution">
    <text evidence="4">The sequence shown here is derived from an EMBL/GenBank/DDBJ whole genome shotgun (WGS) entry which is preliminary data.</text>
</comment>
<protein>
    <recommendedName>
        <fullName evidence="3">Carrier domain-containing protein</fullName>
    </recommendedName>
</protein>
<feature type="domain" description="Carrier" evidence="3">
    <location>
        <begin position="9"/>
        <end position="84"/>
    </location>
</feature>
<dbReference type="InterPro" id="IPR020806">
    <property type="entry name" value="PKS_PP-bd"/>
</dbReference>
<dbReference type="RefSeq" id="WP_055635877.1">
    <property type="nucleotide sequence ID" value="NZ_JBIRRP010000019.1"/>
</dbReference>
<dbReference type="InterPro" id="IPR009081">
    <property type="entry name" value="PP-bd_ACP"/>
</dbReference>
<evidence type="ECO:0000313" key="4">
    <source>
        <dbReference type="EMBL" id="KUN76430.1"/>
    </source>
</evidence>
<dbReference type="PANTHER" id="PTHR45527">
    <property type="entry name" value="NONRIBOSOMAL PEPTIDE SYNTHETASE"/>
    <property type="match status" value="1"/>
</dbReference>
<organism evidence="4 5">
    <name type="scientific">Streptomyces griseoruber</name>
    <dbReference type="NCBI Taxonomy" id="1943"/>
    <lineage>
        <taxon>Bacteria</taxon>
        <taxon>Bacillati</taxon>
        <taxon>Actinomycetota</taxon>
        <taxon>Actinomycetes</taxon>
        <taxon>Kitasatosporales</taxon>
        <taxon>Streptomycetaceae</taxon>
        <taxon>Streptomyces</taxon>
    </lineage>
</organism>
<dbReference type="PANTHER" id="PTHR45527:SF1">
    <property type="entry name" value="FATTY ACID SYNTHASE"/>
    <property type="match status" value="1"/>
</dbReference>
<evidence type="ECO:0000259" key="3">
    <source>
        <dbReference type="PROSITE" id="PS50075"/>
    </source>
</evidence>
<accession>A0A101SLL4</accession>
<dbReference type="GO" id="GO:0043041">
    <property type="term" value="P:amino acid activation for nonribosomal peptide biosynthetic process"/>
    <property type="evidence" value="ECO:0007669"/>
    <property type="project" value="TreeGrafter"/>
</dbReference>
<dbReference type="GO" id="GO:0044550">
    <property type="term" value="P:secondary metabolite biosynthetic process"/>
    <property type="evidence" value="ECO:0007669"/>
    <property type="project" value="TreeGrafter"/>
</dbReference>
<dbReference type="SMART" id="SM00823">
    <property type="entry name" value="PKS_PP"/>
    <property type="match status" value="1"/>
</dbReference>